<dbReference type="PROSITE" id="PS50011">
    <property type="entry name" value="PROTEIN_KINASE_DOM"/>
    <property type="match status" value="1"/>
</dbReference>
<keyword evidence="8" id="KW-0732">Signal</keyword>
<dbReference type="Pfam" id="PF11721">
    <property type="entry name" value="Malectin"/>
    <property type="match status" value="1"/>
</dbReference>
<evidence type="ECO:0000256" key="3">
    <source>
        <dbReference type="ARBA" id="ARBA00022527"/>
    </source>
</evidence>
<dbReference type="InterPro" id="IPR008271">
    <property type="entry name" value="Ser/Thr_kinase_AS"/>
</dbReference>
<feature type="compositionally biased region" description="Low complexity" evidence="20">
    <location>
        <begin position="529"/>
        <end position="542"/>
    </location>
</feature>
<comment type="catalytic activity">
    <reaction evidence="17">
        <text>L-threonyl-[protein] + ATP = O-phospho-L-threonyl-[protein] + ADP + H(+)</text>
        <dbReference type="Rhea" id="RHEA:46608"/>
        <dbReference type="Rhea" id="RHEA-COMP:11060"/>
        <dbReference type="Rhea" id="RHEA-COMP:11605"/>
        <dbReference type="ChEBI" id="CHEBI:15378"/>
        <dbReference type="ChEBI" id="CHEBI:30013"/>
        <dbReference type="ChEBI" id="CHEBI:30616"/>
        <dbReference type="ChEBI" id="CHEBI:61977"/>
        <dbReference type="ChEBI" id="CHEBI:456216"/>
        <dbReference type="EC" id="2.7.11.1"/>
    </reaction>
</comment>
<keyword evidence="6" id="KW-0808">Transferase</keyword>
<comment type="catalytic activity">
    <reaction evidence="18">
        <text>L-seryl-[protein] + ATP = O-phospho-L-seryl-[protein] + ADP + H(+)</text>
        <dbReference type="Rhea" id="RHEA:17989"/>
        <dbReference type="Rhea" id="RHEA-COMP:9863"/>
        <dbReference type="Rhea" id="RHEA-COMP:11604"/>
        <dbReference type="ChEBI" id="CHEBI:15378"/>
        <dbReference type="ChEBI" id="CHEBI:29999"/>
        <dbReference type="ChEBI" id="CHEBI:30616"/>
        <dbReference type="ChEBI" id="CHEBI:83421"/>
        <dbReference type="ChEBI" id="CHEBI:456216"/>
        <dbReference type="EC" id="2.7.11.1"/>
    </reaction>
</comment>
<evidence type="ECO:0000259" key="21">
    <source>
        <dbReference type="PROSITE" id="PS50011"/>
    </source>
</evidence>
<keyword evidence="9" id="KW-0677">Repeat</keyword>
<evidence type="ECO:0000256" key="11">
    <source>
        <dbReference type="ARBA" id="ARBA00022777"/>
    </source>
</evidence>
<accession>A0A438H402</accession>
<dbReference type="GO" id="GO:0004674">
    <property type="term" value="F:protein serine/threonine kinase activity"/>
    <property type="evidence" value="ECO:0007669"/>
    <property type="project" value="UniProtKB-KW"/>
</dbReference>
<evidence type="ECO:0000256" key="6">
    <source>
        <dbReference type="ARBA" id="ARBA00022679"/>
    </source>
</evidence>
<feature type="region of interest" description="Disordered" evidence="20">
    <location>
        <begin position="528"/>
        <end position="551"/>
    </location>
</feature>
<evidence type="ECO:0000256" key="1">
    <source>
        <dbReference type="ARBA" id="ARBA00004479"/>
    </source>
</evidence>
<evidence type="ECO:0000256" key="13">
    <source>
        <dbReference type="ARBA" id="ARBA00022989"/>
    </source>
</evidence>
<evidence type="ECO:0000256" key="4">
    <source>
        <dbReference type="ARBA" id="ARBA00022553"/>
    </source>
</evidence>
<organism evidence="22 23">
    <name type="scientific">Vitis vinifera</name>
    <name type="common">Grape</name>
    <dbReference type="NCBI Taxonomy" id="29760"/>
    <lineage>
        <taxon>Eukaryota</taxon>
        <taxon>Viridiplantae</taxon>
        <taxon>Streptophyta</taxon>
        <taxon>Embryophyta</taxon>
        <taxon>Tracheophyta</taxon>
        <taxon>Spermatophyta</taxon>
        <taxon>Magnoliopsida</taxon>
        <taxon>eudicotyledons</taxon>
        <taxon>Gunneridae</taxon>
        <taxon>Pentapetalae</taxon>
        <taxon>rosids</taxon>
        <taxon>Vitales</taxon>
        <taxon>Vitaceae</taxon>
        <taxon>Viteae</taxon>
        <taxon>Vitis</taxon>
    </lineage>
</organism>
<dbReference type="InterPro" id="IPR000719">
    <property type="entry name" value="Prot_kinase_dom"/>
</dbReference>
<gene>
    <name evidence="22" type="primary">RFK1_11</name>
    <name evidence="22" type="ORF">CK203_040139</name>
</gene>
<comment type="caution">
    <text evidence="22">The sequence shown here is derived from an EMBL/GenBank/DDBJ whole genome shotgun (WGS) entry which is preliminary data.</text>
</comment>
<keyword evidence="12 19" id="KW-0067">ATP-binding</keyword>
<dbReference type="Gene3D" id="1.10.510.10">
    <property type="entry name" value="Transferase(Phosphotransferase) domain 1"/>
    <property type="match status" value="1"/>
</dbReference>
<evidence type="ECO:0000256" key="14">
    <source>
        <dbReference type="ARBA" id="ARBA00023136"/>
    </source>
</evidence>
<evidence type="ECO:0000256" key="16">
    <source>
        <dbReference type="ARBA" id="ARBA00023180"/>
    </source>
</evidence>
<dbReference type="Gene3D" id="2.60.120.430">
    <property type="entry name" value="Galactose-binding lectin"/>
    <property type="match status" value="1"/>
</dbReference>
<dbReference type="AlphaFoldDB" id="A0A438H402"/>
<proteinExistence type="predicted"/>
<evidence type="ECO:0000256" key="8">
    <source>
        <dbReference type="ARBA" id="ARBA00022729"/>
    </source>
</evidence>
<keyword evidence="4" id="KW-0597">Phosphoprotein</keyword>
<dbReference type="SMART" id="SM00220">
    <property type="entry name" value="S_TKc"/>
    <property type="match status" value="1"/>
</dbReference>
<evidence type="ECO:0000256" key="20">
    <source>
        <dbReference type="SAM" id="MobiDB-lite"/>
    </source>
</evidence>
<evidence type="ECO:0000256" key="9">
    <source>
        <dbReference type="ARBA" id="ARBA00022737"/>
    </source>
</evidence>
<evidence type="ECO:0000256" key="7">
    <source>
        <dbReference type="ARBA" id="ARBA00022692"/>
    </source>
</evidence>
<dbReference type="FunFam" id="2.60.120.430:FF:000004">
    <property type="entry name" value="Putative leucine-rich repeat receptor-like serine/threonine-protein kinase"/>
    <property type="match status" value="1"/>
</dbReference>
<dbReference type="GO" id="GO:0005524">
    <property type="term" value="F:ATP binding"/>
    <property type="evidence" value="ECO:0007669"/>
    <property type="project" value="UniProtKB-UniRule"/>
</dbReference>
<dbReference type="EMBL" id="QGNW01000287">
    <property type="protein sequence ID" value="RVW79037.1"/>
    <property type="molecule type" value="Genomic_DNA"/>
</dbReference>
<dbReference type="CDD" id="cd14066">
    <property type="entry name" value="STKc_IRAK"/>
    <property type="match status" value="1"/>
</dbReference>
<evidence type="ECO:0000256" key="2">
    <source>
        <dbReference type="ARBA" id="ARBA00012513"/>
    </source>
</evidence>
<evidence type="ECO:0000256" key="15">
    <source>
        <dbReference type="ARBA" id="ARBA00023170"/>
    </source>
</evidence>
<keyword evidence="14" id="KW-0472">Membrane</keyword>
<feature type="domain" description="Protein kinase" evidence="21">
    <location>
        <begin position="227"/>
        <end position="507"/>
    </location>
</feature>
<evidence type="ECO:0000256" key="5">
    <source>
        <dbReference type="ARBA" id="ARBA00022614"/>
    </source>
</evidence>
<dbReference type="PANTHER" id="PTHR48006">
    <property type="entry name" value="LEUCINE-RICH REPEAT-CONTAINING PROTEIN DDB_G0281931-RELATED"/>
    <property type="match status" value="1"/>
</dbReference>
<dbReference type="InterPro" id="IPR001245">
    <property type="entry name" value="Ser-Thr/Tyr_kinase_cat_dom"/>
</dbReference>
<evidence type="ECO:0000256" key="10">
    <source>
        <dbReference type="ARBA" id="ARBA00022741"/>
    </source>
</evidence>
<dbReference type="PANTHER" id="PTHR48006:SF66">
    <property type="entry name" value="PROTEIN KINASE DOMAIN-CONTAINING PROTEIN"/>
    <property type="match status" value="1"/>
</dbReference>
<sequence length="551" mass="60932">MTEYHSFHINCGGENVTITDNSGKFSYDGDDYVGSASTNYVSGSNWGYSSTGVYMDNDKKAPMFTISNSSKLSMDCSELYMTARRAPTSLIYYGFCLENGEYTVRLHFAEIEITDNEAYRSLGQRIFDIYIQGKLEWKDFNIMEEANGTGKPVTKQINVAVTDNMLEIRLYWAGKGTTSIPKKGTYGPLISAISACHSSVPCAELRGLDLQIGSFTLRQIKAATNNFDSANKIGEGGFGSVFKGQLSDGTLIAVKQLSSKSRQGYREFVNEIGLISALQHPNLVKLYGCCTEGNQLLLVYEYMENNSLAYALFDKNDAKTSALKLDWATRQKICVGIARGIAFLQEESTLKIVHRDIKATNVLLDEDLNAKISDFGLARLNGEESTHISTRVAGTIGYMAPEYALWGYLTNKADIYSFGVVALEIVSGKNNTSYKPENECVCLLDLAFVLQQRGSLMEIVDPKLGSEFNQDEAERMIKVALLCTNASPTLRPTMSAVVSMLEGQTVVQDVISDPGIYNDDLRFRPLRDQQQQMQNQSLSRSQPPNLPSDGI</sequence>
<feature type="binding site" evidence="19">
    <location>
        <position position="255"/>
    </location>
    <ligand>
        <name>ATP</name>
        <dbReference type="ChEBI" id="CHEBI:30616"/>
    </ligand>
</feature>
<protein>
    <recommendedName>
        <fullName evidence="2">non-specific serine/threonine protein kinase</fullName>
        <ecNumber evidence="2">2.7.11.1</ecNumber>
    </recommendedName>
</protein>
<keyword evidence="5" id="KW-0433">Leucine-rich repeat</keyword>
<evidence type="ECO:0000256" key="19">
    <source>
        <dbReference type="PROSITE-ProRule" id="PRU10141"/>
    </source>
</evidence>
<dbReference type="GO" id="GO:0016020">
    <property type="term" value="C:membrane"/>
    <property type="evidence" value="ECO:0007669"/>
    <property type="project" value="UniProtKB-SubCell"/>
</dbReference>
<keyword evidence="10 19" id="KW-0547">Nucleotide-binding</keyword>
<dbReference type="FunFam" id="1.10.510.10:FF:000044">
    <property type="entry name" value="Putative LRR receptor-like serine/threonine-protein kinase"/>
    <property type="match status" value="1"/>
</dbReference>
<keyword evidence="11 22" id="KW-0418">Kinase</keyword>
<evidence type="ECO:0000256" key="17">
    <source>
        <dbReference type="ARBA" id="ARBA00047899"/>
    </source>
</evidence>
<name>A0A438H402_VITVI</name>
<keyword evidence="15 22" id="KW-0675">Receptor</keyword>
<dbReference type="Proteomes" id="UP000288805">
    <property type="component" value="Unassembled WGS sequence"/>
</dbReference>
<evidence type="ECO:0000313" key="23">
    <source>
        <dbReference type="Proteomes" id="UP000288805"/>
    </source>
</evidence>
<dbReference type="PROSITE" id="PS00107">
    <property type="entry name" value="PROTEIN_KINASE_ATP"/>
    <property type="match status" value="1"/>
</dbReference>
<dbReference type="InterPro" id="IPR021720">
    <property type="entry name" value="Malectin_dom"/>
</dbReference>
<keyword evidence="16" id="KW-0325">Glycoprotein</keyword>
<reference evidence="22 23" key="1">
    <citation type="journal article" date="2018" name="PLoS Genet.">
        <title>Population sequencing reveals clonal diversity and ancestral inbreeding in the grapevine cultivar Chardonnay.</title>
        <authorList>
            <person name="Roach M.J."/>
            <person name="Johnson D.L."/>
            <person name="Bohlmann J."/>
            <person name="van Vuuren H.J."/>
            <person name="Jones S.J."/>
            <person name="Pretorius I.S."/>
            <person name="Schmidt S.A."/>
            <person name="Borneman A.R."/>
        </authorList>
    </citation>
    <scope>NUCLEOTIDE SEQUENCE [LARGE SCALE GENOMIC DNA]</scope>
    <source>
        <strain evidence="23">cv. Chardonnay</strain>
        <tissue evidence="22">Leaf</tissue>
    </source>
</reference>
<evidence type="ECO:0000256" key="18">
    <source>
        <dbReference type="ARBA" id="ARBA00048679"/>
    </source>
</evidence>
<keyword evidence="3" id="KW-0723">Serine/threonine-protein kinase</keyword>
<dbReference type="InterPro" id="IPR017441">
    <property type="entry name" value="Protein_kinase_ATP_BS"/>
</dbReference>
<keyword evidence="7" id="KW-0812">Transmembrane</keyword>
<dbReference type="PROSITE" id="PS00108">
    <property type="entry name" value="PROTEIN_KINASE_ST"/>
    <property type="match status" value="1"/>
</dbReference>
<comment type="subcellular location">
    <subcellularLocation>
        <location evidence="1">Membrane</location>
        <topology evidence="1">Single-pass type I membrane protein</topology>
    </subcellularLocation>
</comment>
<dbReference type="FunFam" id="3.30.200.20:FF:000217">
    <property type="entry name" value="probable LRR receptor-like serine/threonine-protein kinase At1g53430"/>
    <property type="match status" value="1"/>
</dbReference>
<dbReference type="Gene3D" id="3.30.200.20">
    <property type="entry name" value="Phosphorylase Kinase, domain 1"/>
    <property type="match status" value="1"/>
</dbReference>
<dbReference type="InterPro" id="IPR051824">
    <property type="entry name" value="LRR_Rcpt-Like_S/T_Kinase"/>
</dbReference>
<dbReference type="InterPro" id="IPR011009">
    <property type="entry name" value="Kinase-like_dom_sf"/>
</dbReference>
<dbReference type="Pfam" id="PF07714">
    <property type="entry name" value="PK_Tyr_Ser-Thr"/>
    <property type="match status" value="1"/>
</dbReference>
<dbReference type="SUPFAM" id="SSF56112">
    <property type="entry name" value="Protein kinase-like (PK-like)"/>
    <property type="match status" value="1"/>
</dbReference>
<keyword evidence="13" id="KW-1133">Transmembrane helix</keyword>
<evidence type="ECO:0000313" key="22">
    <source>
        <dbReference type="EMBL" id="RVW79037.1"/>
    </source>
</evidence>
<dbReference type="EC" id="2.7.11.1" evidence="2"/>
<evidence type="ECO:0000256" key="12">
    <source>
        <dbReference type="ARBA" id="ARBA00022840"/>
    </source>
</evidence>